<dbReference type="PANTHER" id="PTHR43421:SF1">
    <property type="entry name" value="METALLOPROTEASE PMBA"/>
    <property type="match status" value="1"/>
</dbReference>
<name>A0A7Y0EGK2_9CLOT</name>
<dbReference type="GO" id="GO:0005829">
    <property type="term" value="C:cytosol"/>
    <property type="evidence" value="ECO:0007669"/>
    <property type="project" value="TreeGrafter"/>
</dbReference>
<evidence type="ECO:0000259" key="3">
    <source>
        <dbReference type="Pfam" id="PF19289"/>
    </source>
</evidence>
<dbReference type="Pfam" id="PF19289">
    <property type="entry name" value="PmbA_TldD_3rd"/>
    <property type="match status" value="1"/>
</dbReference>
<dbReference type="EMBL" id="JABBNI010000017">
    <property type="protein sequence ID" value="NMM63050.1"/>
    <property type="molecule type" value="Genomic_DNA"/>
</dbReference>
<dbReference type="Pfam" id="PF01523">
    <property type="entry name" value="PmbA_TldD_1st"/>
    <property type="match status" value="1"/>
</dbReference>
<gene>
    <name evidence="5" type="ORF">HBE96_10120</name>
</gene>
<evidence type="ECO:0000256" key="1">
    <source>
        <dbReference type="ARBA" id="ARBA00005836"/>
    </source>
</evidence>
<dbReference type="GO" id="GO:0006508">
    <property type="term" value="P:proteolysis"/>
    <property type="evidence" value="ECO:0007669"/>
    <property type="project" value="InterPro"/>
</dbReference>
<dbReference type="Proteomes" id="UP000537131">
    <property type="component" value="Unassembled WGS sequence"/>
</dbReference>
<dbReference type="InterPro" id="IPR045570">
    <property type="entry name" value="Metalloprtase-TldD/E_cen_dom"/>
</dbReference>
<dbReference type="RefSeq" id="WP_169297652.1">
    <property type="nucleotide sequence ID" value="NZ_JABBNI010000017.1"/>
</dbReference>
<dbReference type="InterPro" id="IPR045569">
    <property type="entry name" value="Metalloprtase-TldD/E_C"/>
</dbReference>
<dbReference type="InterPro" id="IPR047657">
    <property type="entry name" value="PmbA"/>
</dbReference>
<protein>
    <submittedName>
        <fullName evidence="5">TldD/PmbA family protein</fullName>
    </submittedName>
</protein>
<evidence type="ECO:0000259" key="2">
    <source>
        <dbReference type="Pfam" id="PF01523"/>
    </source>
</evidence>
<dbReference type="AlphaFoldDB" id="A0A7Y0EGK2"/>
<dbReference type="InterPro" id="IPR002510">
    <property type="entry name" value="Metalloprtase-TldD/E_N"/>
</dbReference>
<dbReference type="InterPro" id="IPR036059">
    <property type="entry name" value="TldD/PmbA_sf"/>
</dbReference>
<reference evidence="5 6" key="1">
    <citation type="submission" date="2020-06" db="EMBL/GenBank/DDBJ databases">
        <title>Complete Genome Sequence of Clostridium muelleri sp. nov. P21T, an Acid-Alcohol Producing Acetogen Isolated from Old Hay.</title>
        <authorList>
            <person name="Duncan K.E."/>
            <person name="Tanner R.S."/>
        </authorList>
    </citation>
    <scope>NUCLEOTIDE SEQUENCE [LARGE SCALE GENOMIC DNA]</scope>
    <source>
        <strain evidence="5 6">P21</strain>
    </source>
</reference>
<dbReference type="Pfam" id="PF19290">
    <property type="entry name" value="PmbA_TldD_2nd"/>
    <property type="match status" value="1"/>
</dbReference>
<sequence>MTLDEFKKAVFEKAELSGFSEYEIYYSSGNSLDIQVFEGEIDKYTVSGSKGLSFRGLFKGKMGYAYTEILDEEAVNFVVNSAKENACVIEKEDKEIIYGGNDRYSEFDGFEEKLSKAPVNEKIKLAFDLEDETKKQDKSIVRVDSEINEAESFTEIINSKGLNLSFKSNFIFAFAEAVVKDGERMNSGYAFKAGKSLEEIDVSRLSKEVASNTLAYKGAQTVKSGKYRVAFKNDIAAKLLQTFSGIFSADSVQKGMSLLKDKIGETIGSNAVTIVDDPLLKEGLKSRPFDAEGVAAYTKKVVKEGKLKTLLHNLRTAAKEGVKSTGNASKIAYSSPVEVAPSNFYFKPGKKNYEEILSVLGNGILITNLEGLHSGANPVSGDFSLAAKGLLIKDGRVHRPVEQITVSGNFYDLLKNIEELGSDLKFGIPSGKGYFGSPTVIVKELSIAGE</sequence>
<evidence type="ECO:0000259" key="4">
    <source>
        <dbReference type="Pfam" id="PF19290"/>
    </source>
</evidence>
<comment type="similarity">
    <text evidence="1">Belongs to the peptidase U62 family.</text>
</comment>
<evidence type="ECO:0000313" key="6">
    <source>
        <dbReference type="Proteomes" id="UP000537131"/>
    </source>
</evidence>
<proteinExistence type="inferred from homology"/>
<organism evidence="5 6">
    <name type="scientific">Clostridium muellerianum</name>
    <dbReference type="NCBI Taxonomy" id="2716538"/>
    <lineage>
        <taxon>Bacteria</taxon>
        <taxon>Bacillati</taxon>
        <taxon>Bacillota</taxon>
        <taxon>Clostridia</taxon>
        <taxon>Eubacteriales</taxon>
        <taxon>Clostridiaceae</taxon>
        <taxon>Clostridium</taxon>
    </lineage>
</organism>
<dbReference type="Gene3D" id="3.30.2290.10">
    <property type="entry name" value="PmbA/TldD superfamily"/>
    <property type="match status" value="1"/>
</dbReference>
<feature type="domain" description="Metalloprotease TldD/E C-terminal" evidence="3">
    <location>
        <begin position="224"/>
        <end position="449"/>
    </location>
</feature>
<dbReference type="InterPro" id="IPR035068">
    <property type="entry name" value="TldD/PmbA_N"/>
</dbReference>
<feature type="domain" description="Metalloprotease TldD/E N-terminal" evidence="2">
    <location>
        <begin position="22"/>
        <end position="86"/>
    </location>
</feature>
<keyword evidence="6" id="KW-1185">Reference proteome</keyword>
<feature type="domain" description="Metalloprotease TldD/E central" evidence="4">
    <location>
        <begin position="113"/>
        <end position="214"/>
    </location>
</feature>
<dbReference type="PANTHER" id="PTHR43421">
    <property type="entry name" value="METALLOPROTEASE PMBA"/>
    <property type="match status" value="1"/>
</dbReference>
<dbReference type="GO" id="GO:0008237">
    <property type="term" value="F:metallopeptidase activity"/>
    <property type="evidence" value="ECO:0007669"/>
    <property type="project" value="InterPro"/>
</dbReference>
<comment type="caution">
    <text evidence="5">The sequence shown here is derived from an EMBL/GenBank/DDBJ whole genome shotgun (WGS) entry which is preliminary data.</text>
</comment>
<dbReference type="SUPFAM" id="SSF111283">
    <property type="entry name" value="Putative modulator of DNA gyrase, PmbA/TldD"/>
    <property type="match status" value="1"/>
</dbReference>
<evidence type="ECO:0000313" key="5">
    <source>
        <dbReference type="EMBL" id="NMM63050.1"/>
    </source>
</evidence>
<accession>A0A7Y0EGK2</accession>